<dbReference type="InterPro" id="IPR050407">
    <property type="entry name" value="Geranylgeranyl_reductase"/>
</dbReference>
<dbReference type="PANTHER" id="PTHR42685">
    <property type="entry name" value="GERANYLGERANYL DIPHOSPHATE REDUCTASE"/>
    <property type="match status" value="1"/>
</dbReference>
<dbReference type="Proteomes" id="UP000248161">
    <property type="component" value="Unassembled WGS sequence"/>
</dbReference>
<sequence length="431" mass="48570">MGVRRLNATAHPTVQAGVFGSITVSEEPIHVLGGGLSGLAAATYLAKAGHEVHVHEIRSDSGARFDGDFQGIENWTSERDFFDEMREWGFDPEEFKSDAFNGVDLIHPDDVITNVHTEGIAFRVVERGTDEHCIDQGFKRMAVEAGAEIHYDTRREPGDCHIIAAGPKETSAVAYGEIFHTDHPNQVSFQLNDKLGPGAYTYLIVIDGIGLICTCLWRQQSKSSRYLNETIAWYEQRYVLNRRPIKRVGGKGDFAQPNKYVHEGRYYVGEAGGLQDCMWGFGMRYAITSGVLAAKSILGECDYETEVRGRLVPLVRTSAINRFLMNRVGDRGFKMVANHWMRDQEKKGDGLAFMRWLYKPGIVWSLLWPIVKLGMLRRKRLADGRTVYRMPFRKSLSRDIWEPSVRAVEIGAQWDAIRRSGVKTSFGESDA</sequence>
<proteinExistence type="predicted"/>
<dbReference type="InterPro" id="IPR036188">
    <property type="entry name" value="FAD/NAD-bd_sf"/>
</dbReference>
<dbReference type="Pfam" id="PF13450">
    <property type="entry name" value="NAD_binding_8"/>
    <property type="match status" value="1"/>
</dbReference>
<accession>A0A2V3HV97</accession>
<evidence type="ECO:0000313" key="1">
    <source>
        <dbReference type="EMBL" id="PXF21671.1"/>
    </source>
</evidence>
<reference evidence="1 2" key="1">
    <citation type="journal article" date="2015" name="Nat. Commun.">
        <title>Genomic and transcriptomic evidence for scavenging of diverse organic compounds by widespread deep-sea archaea.</title>
        <authorList>
            <person name="Li M."/>
            <person name="Baker B.J."/>
            <person name="Anantharaman K."/>
            <person name="Jain S."/>
            <person name="Breier J.A."/>
            <person name="Dick G.J."/>
        </authorList>
    </citation>
    <scope>NUCLEOTIDE SEQUENCE [LARGE SCALE GENOMIC DNA]</scope>
    <source>
        <strain evidence="1">Cayman_51_deep</strain>
    </source>
</reference>
<evidence type="ECO:0008006" key="3">
    <source>
        <dbReference type="Google" id="ProtNLM"/>
    </source>
</evidence>
<organism evidence="1 2">
    <name type="scientific">Candidatus Thalassarchaeum betae</name>
    <dbReference type="NCBI Taxonomy" id="2599289"/>
    <lineage>
        <taxon>Archaea</taxon>
        <taxon>Methanobacteriati</taxon>
        <taxon>Thermoplasmatota</taxon>
        <taxon>Candidatus Poseidoniia</taxon>
        <taxon>Candidatus Poseidoniales</taxon>
        <taxon>Candidatus Thalassarchaeaceae</taxon>
        <taxon>Candidatus Thalassarchaeum</taxon>
    </lineage>
</organism>
<dbReference type="Gene3D" id="3.50.50.60">
    <property type="entry name" value="FAD/NAD(P)-binding domain"/>
    <property type="match status" value="2"/>
</dbReference>
<dbReference type="EMBL" id="PSPG01000006">
    <property type="protein sequence ID" value="PXF21671.1"/>
    <property type="molecule type" value="Genomic_DNA"/>
</dbReference>
<dbReference type="PANTHER" id="PTHR42685:SF18">
    <property type="entry name" value="DIGERANYLGERANYLGLYCEROPHOSPHOLIPID REDUCTASE"/>
    <property type="match status" value="1"/>
</dbReference>
<comment type="caution">
    <text evidence="1">The sequence shown here is derived from an EMBL/GenBank/DDBJ whole genome shotgun (WGS) entry which is preliminary data.</text>
</comment>
<gene>
    <name evidence="1" type="ORF">CXX69_03440</name>
</gene>
<dbReference type="AlphaFoldDB" id="A0A2V3HV97"/>
<protein>
    <recommendedName>
        <fullName evidence="3">NAD(P)-binding protein</fullName>
    </recommendedName>
</protein>
<dbReference type="SUPFAM" id="SSF51905">
    <property type="entry name" value="FAD/NAD(P)-binding domain"/>
    <property type="match status" value="1"/>
</dbReference>
<name>A0A2V3HV97_9ARCH</name>
<evidence type="ECO:0000313" key="2">
    <source>
        <dbReference type="Proteomes" id="UP000248161"/>
    </source>
</evidence>